<gene>
    <name evidence="5" type="ORF">NCTC12227_01226</name>
</gene>
<evidence type="ECO:0000256" key="3">
    <source>
        <dbReference type="SAM" id="SignalP"/>
    </source>
</evidence>
<dbReference type="RefSeq" id="WP_232012692.1">
    <property type="nucleotide sequence ID" value="NZ_LR134516.1"/>
</dbReference>
<organism evidence="5 6">
    <name type="scientific">Neisseria animaloris</name>
    <dbReference type="NCBI Taxonomy" id="326522"/>
    <lineage>
        <taxon>Bacteria</taxon>
        <taxon>Pseudomonadati</taxon>
        <taxon>Pseudomonadota</taxon>
        <taxon>Betaproteobacteria</taxon>
        <taxon>Neisseriales</taxon>
        <taxon>Neisseriaceae</taxon>
        <taxon>Neisseria</taxon>
    </lineage>
</organism>
<evidence type="ECO:0000313" key="6">
    <source>
        <dbReference type="Proteomes" id="UP000268229"/>
    </source>
</evidence>
<proteinExistence type="predicted"/>
<feature type="chain" id="PRO_5019069014" evidence="3">
    <location>
        <begin position="25"/>
        <end position="522"/>
    </location>
</feature>
<dbReference type="EMBL" id="LR134516">
    <property type="protein sequence ID" value="VEJ21488.1"/>
    <property type="molecule type" value="Genomic_DNA"/>
</dbReference>
<dbReference type="GO" id="GO:0009279">
    <property type="term" value="C:cell outer membrane"/>
    <property type="evidence" value="ECO:0007669"/>
    <property type="project" value="UniProtKB-SubCell"/>
</dbReference>
<dbReference type="STRING" id="326522.BWD08_10285"/>
<keyword evidence="3" id="KW-0732">Signal</keyword>
<evidence type="ECO:0000256" key="2">
    <source>
        <dbReference type="SAM" id="Coils"/>
    </source>
</evidence>
<dbReference type="KEGG" id="nani:NCTC12227_01226"/>
<comment type="subcellular location">
    <subcellularLocation>
        <location evidence="1">Cell outer membrane</location>
    </subcellularLocation>
</comment>
<feature type="signal peptide" evidence="3">
    <location>
        <begin position="1"/>
        <end position="24"/>
    </location>
</feature>
<dbReference type="InterPro" id="IPR001677">
    <property type="entry name" value="TbpB_B_D"/>
</dbReference>
<accession>A0A448UC74</accession>
<name>A0A448UC74_9NEIS</name>
<keyword evidence="2" id="KW-0175">Coiled coil</keyword>
<dbReference type="SUPFAM" id="SSF56925">
    <property type="entry name" value="OMPA-like"/>
    <property type="match status" value="1"/>
</dbReference>
<dbReference type="Pfam" id="PF01298">
    <property type="entry name" value="TbpB_B_D"/>
    <property type="match status" value="1"/>
</dbReference>
<evidence type="ECO:0000256" key="1">
    <source>
        <dbReference type="ARBA" id="ARBA00004442"/>
    </source>
</evidence>
<dbReference type="PROSITE" id="PS51257">
    <property type="entry name" value="PROKAR_LIPOPROTEIN"/>
    <property type="match status" value="1"/>
</dbReference>
<feature type="domain" description="Transferrin-binding protein B C-lobe/N-lobe beta-barrel" evidence="4">
    <location>
        <begin position="392"/>
        <end position="521"/>
    </location>
</feature>
<feature type="coiled-coil region" evidence="2">
    <location>
        <begin position="253"/>
        <end position="299"/>
    </location>
</feature>
<dbReference type="Gene3D" id="2.40.160.90">
    <property type="match status" value="1"/>
</dbReference>
<dbReference type="InterPro" id="IPR011250">
    <property type="entry name" value="OMP/PagP_B-barrel"/>
</dbReference>
<dbReference type="Proteomes" id="UP000268229">
    <property type="component" value="Chromosome"/>
</dbReference>
<sequence>MSKKMSTKHIALTVICAAMLAACGGGGGGDPLNTQLVENARAARNVMNQIEQLDAPGEITAEDKQAVEAALAGFRKLSPAERSLVSKELLEKLNAVVQALEAAGNVGVPPSADGNLGEAITDNESLEPLNLPTPLHTSFISSAGAQQHNPHMQLRTVNGKPALVDTQIGLIRSLASNKNSAVVIDGVVLNNTTTGDNATEVSFATPHSAIGKVFSSGTSKEDISAQTGDEPNTVFSPVKTSLDKVIATNYIKLKAAKEALEKAEKALAKAQKANDQEALADAQKVKDEALKEKVKIENAYNKDRTEREKLAKEFSSAVDSLAYIKKDKDNLVFNKAFDGVYIIQFIDGTRVVLHDSAAAGWTYQTFAHYTDTRNGVTHAYQSLGDETPIASIPKAGTATYRGLTTAYLRESGKVDRQLTADVTAVADFAKKALRFETSNSHFHALANGVRVSSKADEYDMKGSAVWTDNSNSFKGEVNTANKAMTGTLNGKFYGANVAEIGGTYGLSGKDKQLIGGYGAKRP</sequence>
<evidence type="ECO:0000313" key="5">
    <source>
        <dbReference type="EMBL" id="VEJ21488.1"/>
    </source>
</evidence>
<dbReference type="AlphaFoldDB" id="A0A448UC74"/>
<protein>
    <submittedName>
        <fullName evidence="5">Transferrin binding protein-like solute binding protein</fullName>
    </submittedName>
</protein>
<keyword evidence="6" id="KW-1185">Reference proteome</keyword>
<reference evidence="5 6" key="1">
    <citation type="submission" date="2018-12" db="EMBL/GenBank/DDBJ databases">
        <authorList>
            <consortium name="Pathogen Informatics"/>
        </authorList>
    </citation>
    <scope>NUCLEOTIDE SEQUENCE [LARGE SCALE GENOMIC DNA]</scope>
    <source>
        <strain evidence="5 6">NCTC12227</strain>
    </source>
</reference>
<evidence type="ECO:0000259" key="4">
    <source>
        <dbReference type="Pfam" id="PF01298"/>
    </source>
</evidence>